<feature type="compositionally biased region" description="Basic and acidic residues" evidence="1">
    <location>
        <begin position="81"/>
        <end position="96"/>
    </location>
</feature>
<dbReference type="AlphaFoldDB" id="A0A087SDI9"/>
<evidence type="ECO:0000256" key="1">
    <source>
        <dbReference type="SAM" id="MobiDB-lite"/>
    </source>
</evidence>
<sequence length="96" mass="10395">MVSRCSLCASLCLPEAEACCGKRCPSEGVAFAPCPPTRPKSRPPPPFEGTWGSLARRRGMLASSHSNSSASLIRPYLMISADREQGQQERDGNRDD</sequence>
<dbReference type="EMBL" id="KL662100">
    <property type="protein sequence ID" value="KFM23793.1"/>
    <property type="molecule type" value="Genomic_DNA"/>
</dbReference>
<evidence type="ECO:0000313" key="3">
    <source>
        <dbReference type="Proteomes" id="UP000028924"/>
    </source>
</evidence>
<reference evidence="2 3" key="1">
    <citation type="journal article" date="2014" name="BMC Genomics">
        <title>Oil accumulation mechanisms of the oleaginous microalga Chlorella protothecoides revealed through its genome, transcriptomes, and proteomes.</title>
        <authorList>
            <person name="Gao C."/>
            <person name="Wang Y."/>
            <person name="Shen Y."/>
            <person name="Yan D."/>
            <person name="He X."/>
            <person name="Dai J."/>
            <person name="Wu Q."/>
        </authorList>
    </citation>
    <scope>NUCLEOTIDE SEQUENCE [LARGE SCALE GENOMIC DNA]</scope>
    <source>
        <strain evidence="2 3">0710</strain>
    </source>
</reference>
<dbReference type="GeneID" id="23617241"/>
<dbReference type="RefSeq" id="XP_011396671.1">
    <property type="nucleotide sequence ID" value="XM_011398369.1"/>
</dbReference>
<dbReference type="KEGG" id="apro:F751_5850"/>
<organism evidence="2 3">
    <name type="scientific">Auxenochlorella protothecoides</name>
    <name type="common">Green microalga</name>
    <name type="synonym">Chlorella protothecoides</name>
    <dbReference type="NCBI Taxonomy" id="3075"/>
    <lineage>
        <taxon>Eukaryota</taxon>
        <taxon>Viridiplantae</taxon>
        <taxon>Chlorophyta</taxon>
        <taxon>core chlorophytes</taxon>
        <taxon>Trebouxiophyceae</taxon>
        <taxon>Chlorellales</taxon>
        <taxon>Chlorellaceae</taxon>
        <taxon>Auxenochlorella</taxon>
    </lineage>
</organism>
<proteinExistence type="predicted"/>
<protein>
    <submittedName>
        <fullName evidence="2">Uncharacterized protein</fullName>
    </submittedName>
</protein>
<name>A0A087SDI9_AUXPR</name>
<feature type="compositionally biased region" description="Pro residues" evidence="1">
    <location>
        <begin position="33"/>
        <end position="47"/>
    </location>
</feature>
<evidence type="ECO:0000313" key="2">
    <source>
        <dbReference type="EMBL" id="KFM23793.1"/>
    </source>
</evidence>
<feature type="region of interest" description="Disordered" evidence="1">
    <location>
        <begin position="33"/>
        <end position="52"/>
    </location>
</feature>
<feature type="region of interest" description="Disordered" evidence="1">
    <location>
        <begin position="76"/>
        <end position="96"/>
    </location>
</feature>
<keyword evidence="3" id="KW-1185">Reference proteome</keyword>
<dbReference type="Proteomes" id="UP000028924">
    <property type="component" value="Unassembled WGS sequence"/>
</dbReference>
<accession>A0A087SDI9</accession>
<gene>
    <name evidence="2" type="ORF">F751_5850</name>
</gene>